<dbReference type="SUPFAM" id="SSF101898">
    <property type="entry name" value="NHL repeat"/>
    <property type="match status" value="1"/>
</dbReference>
<comment type="caution">
    <text evidence="1">The sequence shown here is derived from an EMBL/GenBank/DDBJ whole genome shotgun (WGS) entry which is preliminary data.</text>
</comment>
<keyword evidence="1" id="KW-0645">Protease</keyword>
<name>A0A9D9EKV7_9BACT</name>
<dbReference type="Proteomes" id="UP000810252">
    <property type="component" value="Unassembled WGS sequence"/>
</dbReference>
<reference evidence="1" key="1">
    <citation type="submission" date="2020-10" db="EMBL/GenBank/DDBJ databases">
        <authorList>
            <person name="Gilroy R."/>
        </authorList>
    </citation>
    <scope>NUCLEOTIDE SEQUENCE</scope>
    <source>
        <strain evidence="1">20514</strain>
    </source>
</reference>
<organism evidence="1 2">
    <name type="scientific">Candidatus Cryptobacteroides merdigallinarum</name>
    <dbReference type="NCBI Taxonomy" id="2840770"/>
    <lineage>
        <taxon>Bacteria</taxon>
        <taxon>Pseudomonadati</taxon>
        <taxon>Bacteroidota</taxon>
        <taxon>Bacteroidia</taxon>
        <taxon>Bacteroidales</taxon>
        <taxon>Candidatus Cryptobacteroides</taxon>
    </lineage>
</organism>
<dbReference type="AlphaFoldDB" id="A0A9D9EKV7"/>
<accession>A0A9D9EKV7</accession>
<gene>
    <name evidence="1" type="ORF">IAC29_03940</name>
</gene>
<dbReference type="Gene3D" id="2.130.10.10">
    <property type="entry name" value="YVTN repeat-like/Quinoprotein amine dehydrogenase"/>
    <property type="match status" value="1"/>
</dbReference>
<protein>
    <submittedName>
        <fullName evidence="1">Protease</fullName>
    </submittedName>
</protein>
<dbReference type="GO" id="GO:0006508">
    <property type="term" value="P:proteolysis"/>
    <property type="evidence" value="ECO:0007669"/>
    <property type="project" value="UniProtKB-KW"/>
</dbReference>
<proteinExistence type="predicted"/>
<dbReference type="GO" id="GO:0008233">
    <property type="term" value="F:peptidase activity"/>
    <property type="evidence" value="ECO:0007669"/>
    <property type="project" value="UniProtKB-KW"/>
</dbReference>
<feature type="non-terminal residue" evidence="1">
    <location>
        <position position="1"/>
    </location>
</feature>
<evidence type="ECO:0000313" key="2">
    <source>
        <dbReference type="Proteomes" id="UP000810252"/>
    </source>
</evidence>
<reference evidence="1" key="2">
    <citation type="journal article" date="2021" name="PeerJ">
        <title>Extensive microbial diversity within the chicken gut microbiome revealed by metagenomics and culture.</title>
        <authorList>
            <person name="Gilroy R."/>
            <person name="Ravi A."/>
            <person name="Getino M."/>
            <person name="Pursley I."/>
            <person name="Horton D.L."/>
            <person name="Alikhan N.F."/>
            <person name="Baker D."/>
            <person name="Gharbi K."/>
            <person name="Hall N."/>
            <person name="Watson M."/>
            <person name="Adriaenssens E.M."/>
            <person name="Foster-Nyarko E."/>
            <person name="Jarju S."/>
            <person name="Secka A."/>
            <person name="Antonio M."/>
            <person name="Oren A."/>
            <person name="Chaudhuri R.R."/>
            <person name="La Ragione R."/>
            <person name="Hildebrand F."/>
            <person name="Pallen M.J."/>
        </authorList>
    </citation>
    <scope>NUCLEOTIDE SEQUENCE</scope>
    <source>
        <strain evidence="1">20514</strain>
    </source>
</reference>
<keyword evidence="1" id="KW-0378">Hydrolase</keyword>
<sequence length="139" mass="14395">GVVIGNDGTLYVTTGDINWTGDGGRVTAVNPDGSVKWEAVADGDISGCAAVDNEGYVYYNDCNIGKLVKLSPEDGSRVSEIVLAPDGMRSSPTISCDGTIYCTGMKDGHPTLFAVKGSATGHGTSWSQFGGNPQKSCVR</sequence>
<dbReference type="InterPro" id="IPR015943">
    <property type="entry name" value="WD40/YVTN_repeat-like_dom_sf"/>
</dbReference>
<dbReference type="EMBL" id="JADIMQ010000053">
    <property type="protein sequence ID" value="MBO8448406.1"/>
    <property type="molecule type" value="Genomic_DNA"/>
</dbReference>
<evidence type="ECO:0000313" key="1">
    <source>
        <dbReference type="EMBL" id="MBO8448406.1"/>
    </source>
</evidence>